<dbReference type="GO" id="GO:0004519">
    <property type="term" value="F:endonuclease activity"/>
    <property type="evidence" value="ECO:0007669"/>
    <property type="project" value="UniProtKB-KW"/>
</dbReference>
<gene>
    <name evidence="4" type="ORF">SAMN05216402_1993</name>
</gene>
<dbReference type="Proteomes" id="UP000183471">
    <property type="component" value="Unassembled WGS sequence"/>
</dbReference>
<feature type="domain" description="Endonuclease GajA/Old nuclease/RecF-like AAA" evidence="2">
    <location>
        <begin position="240"/>
        <end position="464"/>
    </location>
</feature>
<keyword evidence="4" id="KW-0255">Endonuclease</keyword>
<dbReference type="CDD" id="cd01026">
    <property type="entry name" value="TOPRIM_OLD"/>
    <property type="match status" value="1"/>
</dbReference>
<keyword evidence="4" id="KW-0378">Hydrolase</keyword>
<dbReference type="Pfam" id="PF13175">
    <property type="entry name" value="AAA_15"/>
    <property type="match status" value="2"/>
</dbReference>
<keyword evidence="5" id="KW-1185">Reference proteome</keyword>
<dbReference type="PANTHER" id="PTHR43581:SF2">
    <property type="entry name" value="EXCINUCLEASE ATPASE SUBUNIT"/>
    <property type="match status" value="1"/>
</dbReference>
<evidence type="ECO:0000313" key="4">
    <source>
        <dbReference type="EMBL" id="SDQ71697.1"/>
    </source>
</evidence>
<dbReference type="SUPFAM" id="SSF52540">
    <property type="entry name" value="P-loop containing nucleoside triphosphate hydrolases"/>
    <property type="match status" value="1"/>
</dbReference>
<accession>A0ABY0TEQ6</accession>
<dbReference type="Gene3D" id="3.40.50.300">
    <property type="entry name" value="P-loop containing nucleotide triphosphate hydrolases"/>
    <property type="match status" value="1"/>
</dbReference>
<feature type="domain" description="Endonuclease GajA/Old nuclease/RecF-like AAA" evidence="2">
    <location>
        <begin position="1"/>
        <end position="56"/>
    </location>
</feature>
<dbReference type="Pfam" id="PF20469">
    <property type="entry name" value="OLD-like_TOPRIM"/>
    <property type="match status" value="1"/>
</dbReference>
<sequence>MRIAFVEIQNFRKLKSIRIDFSKDKTLFVGANNSGKTTAMIALRRFLIDQKQFDAHDFTVSSWKKINQIGQTWEAPGAIPSDLAEWEGTLPAMDVWLEVEPDKIHYVRHLLPTLDWNGGLLGVRLRLEPKELEALHKEYVTVRQRAVGTIAAAMKNKDGHDYKVSLWPSSIKDFLERGFSSKFCVRAYILDPTKKVYPKGGLAQPQTLSSTAEYIEGNPFAGLIRIDEINAQRGFSDAGNNQDASSEKGEENTGRGDKRKLSDQLRSYYAKHLDPSEMPELSDVDALEAIHMAQTLFDEKLEICFAEALKEIQNLGYPGISDPTLTISTRIKPMDGLNHPSALQYEVLSNRENPQDLPPRLPEQYNGLGYQNLISMVFRLMSFRDEWMQVGKIGKRVVAKTGETFFPPPLHLVLVEEPEAHLHVQVQQVFIRRAYEILRNHADLKGNKALTTQLVVSTHSSHIAHECEFECLRYFRRKLAVNAGDVPTSAVISLSEVFGKQDDTAKFVTRYLRAVHCDLFFADAAIFIEGAAERMMIPHFIRENFPELNYRYLTLLEVGGSHAHRFRPLIEHLGLTTLIISDIDAAANTSNKPSQSIAHGSSQVTRNATLKTWIPEKQAIDELLGLPPSAKIKHYADENFSVRVAYQLPVKVVLDAAVGQIDIAANTFEDALAYENIDLFKTLDGTGLIKKFSEALNQYKTPADLTNDIFEALKSGGKAEFALELLFKDPGEFKIPAYISEGLEWLQDQACRKENESPGAGQKKANPPSPPQKEAACWKSLLP</sequence>
<evidence type="ECO:0000256" key="1">
    <source>
        <dbReference type="SAM" id="MobiDB-lite"/>
    </source>
</evidence>
<proteinExistence type="predicted"/>
<dbReference type="PANTHER" id="PTHR43581">
    <property type="entry name" value="ATP/GTP PHOSPHATASE"/>
    <property type="match status" value="1"/>
</dbReference>
<reference evidence="4 5" key="1">
    <citation type="submission" date="2016-10" db="EMBL/GenBank/DDBJ databases">
        <authorList>
            <person name="Varghese N."/>
            <person name="Submissions S."/>
        </authorList>
    </citation>
    <scope>NUCLEOTIDE SEQUENCE [LARGE SCALE GENOMIC DNA]</scope>
    <source>
        <strain evidence="4 5">Nl1</strain>
    </source>
</reference>
<name>A0ABY0TEQ6_9PROT</name>
<dbReference type="InterPro" id="IPR041685">
    <property type="entry name" value="AAA_GajA/Old/RecF-like"/>
</dbReference>
<evidence type="ECO:0000259" key="3">
    <source>
        <dbReference type="Pfam" id="PF20469"/>
    </source>
</evidence>
<dbReference type="InterPro" id="IPR034139">
    <property type="entry name" value="TOPRIM_OLD"/>
</dbReference>
<feature type="region of interest" description="Disordered" evidence="1">
    <location>
        <begin position="235"/>
        <end position="261"/>
    </location>
</feature>
<keyword evidence="4" id="KW-0540">Nuclease</keyword>
<dbReference type="InterPro" id="IPR051396">
    <property type="entry name" value="Bact_Antivir_Def_Nuclease"/>
</dbReference>
<dbReference type="RefSeq" id="WP_074632159.1">
    <property type="nucleotide sequence ID" value="NZ_FNKY01000001.1"/>
</dbReference>
<evidence type="ECO:0000259" key="2">
    <source>
        <dbReference type="Pfam" id="PF13175"/>
    </source>
</evidence>
<dbReference type="EMBL" id="FNKY01000001">
    <property type="protein sequence ID" value="SDQ71697.1"/>
    <property type="molecule type" value="Genomic_DNA"/>
</dbReference>
<dbReference type="InterPro" id="IPR027417">
    <property type="entry name" value="P-loop_NTPase"/>
</dbReference>
<feature type="compositionally biased region" description="Basic and acidic residues" evidence="1">
    <location>
        <begin position="245"/>
        <end position="261"/>
    </location>
</feature>
<protein>
    <submittedName>
        <fullName evidence="4">Predicted ATP-dependent endonuclease of the OLD family, contains P-loop ATPase and TOPRIM domains</fullName>
    </submittedName>
</protein>
<comment type="caution">
    <text evidence="4">The sequence shown here is derived from an EMBL/GenBank/DDBJ whole genome shotgun (WGS) entry which is preliminary data.</text>
</comment>
<feature type="region of interest" description="Disordered" evidence="1">
    <location>
        <begin position="752"/>
        <end position="783"/>
    </location>
</feature>
<organism evidence="4 5">
    <name type="scientific">Nitrosospira multiformis</name>
    <dbReference type="NCBI Taxonomy" id="1231"/>
    <lineage>
        <taxon>Bacteria</taxon>
        <taxon>Pseudomonadati</taxon>
        <taxon>Pseudomonadota</taxon>
        <taxon>Betaproteobacteria</taxon>
        <taxon>Nitrosomonadales</taxon>
        <taxon>Nitrosomonadaceae</taxon>
        <taxon>Nitrosospira</taxon>
    </lineage>
</organism>
<evidence type="ECO:0000313" key="5">
    <source>
        <dbReference type="Proteomes" id="UP000183471"/>
    </source>
</evidence>
<feature type="domain" description="OLD protein-like TOPRIM" evidence="3">
    <location>
        <begin position="520"/>
        <end position="584"/>
    </location>
</feature>